<feature type="compositionally biased region" description="Basic and acidic residues" evidence="1">
    <location>
        <begin position="69"/>
        <end position="78"/>
    </location>
</feature>
<accession>A0ABV5YAH8</accession>
<feature type="compositionally biased region" description="Basic and acidic residues" evidence="1">
    <location>
        <begin position="18"/>
        <end position="28"/>
    </location>
</feature>
<comment type="caution">
    <text evidence="2">The sequence shown here is derived from an EMBL/GenBank/DDBJ whole genome shotgun (WGS) entry which is preliminary data.</text>
</comment>
<protein>
    <submittedName>
        <fullName evidence="2">Uncharacterized protein</fullName>
    </submittedName>
</protein>
<dbReference type="EMBL" id="JBHLZP010000036">
    <property type="protein sequence ID" value="MFB9832026.1"/>
    <property type="molecule type" value="Genomic_DNA"/>
</dbReference>
<reference evidence="2 3" key="1">
    <citation type="submission" date="2024-09" db="EMBL/GenBank/DDBJ databases">
        <authorList>
            <person name="Sun Q."/>
            <person name="Mori K."/>
        </authorList>
    </citation>
    <scope>NUCLEOTIDE SEQUENCE [LARGE SCALE GENOMIC DNA]</scope>
    <source>
        <strain evidence="2 3">TBRC 0563</strain>
    </source>
</reference>
<name>A0ABV5YAH8_9ACTN</name>
<proteinExistence type="predicted"/>
<evidence type="ECO:0000313" key="2">
    <source>
        <dbReference type="EMBL" id="MFB9832026.1"/>
    </source>
</evidence>
<dbReference type="Proteomes" id="UP001589627">
    <property type="component" value="Unassembled WGS sequence"/>
</dbReference>
<keyword evidence="3" id="KW-1185">Reference proteome</keyword>
<gene>
    <name evidence="2" type="ORF">ACFFNX_07475</name>
</gene>
<feature type="compositionally biased region" description="Basic and acidic residues" evidence="1">
    <location>
        <begin position="42"/>
        <end position="56"/>
    </location>
</feature>
<feature type="compositionally biased region" description="Acidic residues" evidence="1">
    <location>
        <begin position="1"/>
        <end position="17"/>
    </location>
</feature>
<evidence type="ECO:0000313" key="3">
    <source>
        <dbReference type="Proteomes" id="UP001589627"/>
    </source>
</evidence>
<feature type="region of interest" description="Disordered" evidence="1">
    <location>
        <begin position="1"/>
        <end position="86"/>
    </location>
</feature>
<dbReference type="RefSeq" id="WP_378197283.1">
    <property type="nucleotide sequence ID" value="NZ_JBHLZP010000036.1"/>
</dbReference>
<sequence length="86" mass="9462">MSEEDIELSLETPEADAAEQHTPARGDEPPAVSGEANDADVAEQHARARDYSERWPEAVPAEADEADAAEQHLSARDDQLDDDDYR</sequence>
<organism evidence="2 3">
    <name type="scientific">Actinoallomurus acaciae</name>
    <dbReference type="NCBI Taxonomy" id="502577"/>
    <lineage>
        <taxon>Bacteria</taxon>
        <taxon>Bacillati</taxon>
        <taxon>Actinomycetota</taxon>
        <taxon>Actinomycetes</taxon>
        <taxon>Streptosporangiales</taxon>
        <taxon>Thermomonosporaceae</taxon>
        <taxon>Actinoallomurus</taxon>
    </lineage>
</organism>
<evidence type="ECO:0000256" key="1">
    <source>
        <dbReference type="SAM" id="MobiDB-lite"/>
    </source>
</evidence>